<dbReference type="EMBL" id="FODJ01000015">
    <property type="protein sequence ID" value="SEO86796.1"/>
    <property type="molecule type" value="Genomic_DNA"/>
</dbReference>
<proteinExistence type="inferred from homology"/>
<dbReference type="Proteomes" id="UP000199300">
    <property type="component" value="Unassembled WGS sequence"/>
</dbReference>
<name>A0A1H8T7V1_9BACI</name>
<dbReference type="SUPFAM" id="SSF53697">
    <property type="entry name" value="SIS domain"/>
    <property type="match status" value="1"/>
</dbReference>
<dbReference type="InterPro" id="IPR046348">
    <property type="entry name" value="SIS_dom_sf"/>
</dbReference>
<dbReference type="InterPro" id="IPR017552">
    <property type="entry name" value="PHI/rmpB"/>
</dbReference>
<dbReference type="InterPro" id="IPR001347">
    <property type="entry name" value="SIS_dom"/>
</dbReference>
<dbReference type="OrthoDB" id="9797832at2"/>
<protein>
    <submittedName>
        <fullName evidence="3">6-phospho-3-hexuloisomerase</fullName>
    </submittedName>
</protein>
<dbReference type="Gene3D" id="3.40.50.10490">
    <property type="entry name" value="Glucose-6-phosphate isomerase like protein, domain 1"/>
    <property type="match status" value="1"/>
</dbReference>
<dbReference type="NCBIfam" id="TIGR03127">
    <property type="entry name" value="RuMP_HxlB"/>
    <property type="match status" value="1"/>
</dbReference>
<keyword evidence="4" id="KW-1185">Reference proteome</keyword>
<dbReference type="GO" id="GO:0097367">
    <property type="term" value="F:carbohydrate derivative binding"/>
    <property type="evidence" value="ECO:0007669"/>
    <property type="project" value="InterPro"/>
</dbReference>
<evidence type="ECO:0000313" key="3">
    <source>
        <dbReference type="EMBL" id="SEO86796.1"/>
    </source>
</evidence>
<dbReference type="AlphaFoldDB" id="A0A1H8T7V1"/>
<dbReference type="PROSITE" id="PS51464">
    <property type="entry name" value="SIS"/>
    <property type="match status" value="1"/>
</dbReference>
<dbReference type="Pfam" id="PF01380">
    <property type="entry name" value="SIS"/>
    <property type="match status" value="1"/>
</dbReference>
<feature type="domain" description="SIS" evidence="2">
    <location>
        <begin position="29"/>
        <end position="174"/>
    </location>
</feature>
<dbReference type="CDD" id="cd05005">
    <property type="entry name" value="SIS_PHI"/>
    <property type="match status" value="1"/>
</dbReference>
<dbReference type="PANTHER" id="PTHR43443">
    <property type="entry name" value="3-HEXULOSE-6-PHOSPHATE ISOMERASE"/>
    <property type="match status" value="1"/>
</dbReference>
<dbReference type="PANTHER" id="PTHR43443:SF1">
    <property type="entry name" value="3-HEXULOSE-6-PHOSPHATE ISOMERASE"/>
    <property type="match status" value="1"/>
</dbReference>
<dbReference type="GO" id="GO:0016853">
    <property type="term" value="F:isomerase activity"/>
    <property type="evidence" value="ECO:0007669"/>
    <property type="project" value="UniProtKB-KW"/>
</dbReference>
<reference evidence="3 4" key="1">
    <citation type="submission" date="2016-10" db="EMBL/GenBank/DDBJ databases">
        <authorList>
            <person name="de Groot N.N."/>
        </authorList>
    </citation>
    <scope>NUCLEOTIDE SEQUENCE [LARGE SCALE GENOMIC DNA]</scope>
    <source>
        <strain evidence="3 4">CGMCC 1.10434</strain>
    </source>
</reference>
<evidence type="ECO:0000313" key="4">
    <source>
        <dbReference type="Proteomes" id="UP000199300"/>
    </source>
</evidence>
<gene>
    <name evidence="3" type="ORF">SAMN04488134_1157</name>
</gene>
<evidence type="ECO:0000259" key="2">
    <source>
        <dbReference type="PROSITE" id="PS51464"/>
    </source>
</evidence>
<organism evidence="3 4">
    <name type="scientific">Amphibacillus marinus</name>
    <dbReference type="NCBI Taxonomy" id="872970"/>
    <lineage>
        <taxon>Bacteria</taxon>
        <taxon>Bacillati</taxon>
        <taxon>Bacillota</taxon>
        <taxon>Bacilli</taxon>
        <taxon>Bacillales</taxon>
        <taxon>Bacillaceae</taxon>
        <taxon>Amphibacillus</taxon>
    </lineage>
</organism>
<dbReference type="RefSeq" id="WP_091500067.1">
    <property type="nucleotide sequence ID" value="NZ_FODJ01000015.1"/>
</dbReference>
<accession>A0A1H8T7V1</accession>
<dbReference type="STRING" id="872970.SAMN04488134_1157"/>
<sequence>MSVKKYTEQILKELASNVTHLNDAQLDKLIAAIKEANHIFLAGSGRSGIAIRGFANRLMHLGKSVSIVGDVSNPHSDSNDLLIIGSGSGETDSLVSIANKANKAGVKIALVTMDEKSKIGQLAEVIVTLPGVSPKLKNAGITITSIQPMGSAFEQMSFLTYDGIILELMEHLDETTESMFPRHADLE</sequence>
<keyword evidence="3" id="KW-0413">Isomerase</keyword>
<evidence type="ECO:0000256" key="1">
    <source>
        <dbReference type="ARBA" id="ARBA00009235"/>
    </source>
</evidence>
<comment type="similarity">
    <text evidence="1">Belongs to the SIS family. PHI subfamily.</text>
</comment>
<dbReference type="GO" id="GO:1901135">
    <property type="term" value="P:carbohydrate derivative metabolic process"/>
    <property type="evidence" value="ECO:0007669"/>
    <property type="project" value="InterPro"/>
</dbReference>